<proteinExistence type="predicted"/>
<dbReference type="SUPFAM" id="SSF57756">
    <property type="entry name" value="Retrovirus zinc finger-like domains"/>
    <property type="match status" value="1"/>
</dbReference>
<organism evidence="4 5">
    <name type="scientific">Acer saccharum</name>
    <name type="common">Sugar maple</name>
    <dbReference type="NCBI Taxonomy" id="4024"/>
    <lineage>
        <taxon>Eukaryota</taxon>
        <taxon>Viridiplantae</taxon>
        <taxon>Streptophyta</taxon>
        <taxon>Embryophyta</taxon>
        <taxon>Tracheophyta</taxon>
        <taxon>Spermatophyta</taxon>
        <taxon>Magnoliopsida</taxon>
        <taxon>eudicotyledons</taxon>
        <taxon>Gunneridae</taxon>
        <taxon>Pentapetalae</taxon>
        <taxon>rosids</taxon>
        <taxon>malvids</taxon>
        <taxon>Sapindales</taxon>
        <taxon>Sapindaceae</taxon>
        <taxon>Hippocastanoideae</taxon>
        <taxon>Acereae</taxon>
        <taxon>Acer</taxon>
    </lineage>
</organism>
<evidence type="ECO:0000256" key="1">
    <source>
        <dbReference type="PROSITE-ProRule" id="PRU00047"/>
    </source>
</evidence>
<protein>
    <recommendedName>
        <fullName evidence="3">CCHC-type domain-containing protein</fullName>
    </recommendedName>
</protein>
<evidence type="ECO:0000256" key="2">
    <source>
        <dbReference type="SAM" id="MobiDB-lite"/>
    </source>
</evidence>
<dbReference type="PANTHER" id="PTHR35046">
    <property type="entry name" value="ZINC KNUCKLE (CCHC-TYPE) FAMILY PROTEIN"/>
    <property type="match status" value="1"/>
</dbReference>
<dbReference type="InterPro" id="IPR001878">
    <property type="entry name" value="Znf_CCHC"/>
</dbReference>
<dbReference type="AlphaFoldDB" id="A0AA39T038"/>
<feature type="region of interest" description="Disordered" evidence="2">
    <location>
        <begin position="66"/>
        <end position="88"/>
    </location>
</feature>
<dbReference type="PROSITE" id="PS50158">
    <property type="entry name" value="ZF_CCHC"/>
    <property type="match status" value="1"/>
</dbReference>
<dbReference type="Gene3D" id="1.10.340.70">
    <property type="match status" value="1"/>
</dbReference>
<dbReference type="InterPro" id="IPR021109">
    <property type="entry name" value="Peptidase_aspartic_dom_sf"/>
</dbReference>
<reference evidence="4" key="2">
    <citation type="submission" date="2023-06" db="EMBL/GenBank/DDBJ databases">
        <authorList>
            <person name="Swenson N.G."/>
            <person name="Wegrzyn J.L."/>
            <person name="Mcevoy S.L."/>
        </authorList>
    </citation>
    <scope>NUCLEOTIDE SEQUENCE</scope>
    <source>
        <strain evidence="4">NS2018</strain>
        <tissue evidence="4">Leaf</tissue>
    </source>
</reference>
<reference evidence="4" key="1">
    <citation type="journal article" date="2022" name="Plant J.">
        <title>Strategies of tolerance reflected in two North American maple genomes.</title>
        <authorList>
            <person name="McEvoy S.L."/>
            <person name="Sezen U.U."/>
            <person name="Trouern-Trend A."/>
            <person name="McMahon S.M."/>
            <person name="Schaberg P.G."/>
            <person name="Yang J."/>
            <person name="Wegrzyn J.L."/>
            <person name="Swenson N.G."/>
        </authorList>
    </citation>
    <scope>NUCLEOTIDE SEQUENCE</scope>
    <source>
        <strain evidence="4">NS2018</strain>
    </source>
</reference>
<dbReference type="GO" id="GO:0003676">
    <property type="term" value="F:nucleic acid binding"/>
    <property type="evidence" value="ECO:0007669"/>
    <property type="project" value="InterPro"/>
</dbReference>
<dbReference type="EMBL" id="JAUESC010000003">
    <property type="protein sequence ID" value="KAK0599465.1"/>
    <property type="molecule type" value="Genomic_DNA"/>
</dbReference>
<evidence type="ECO:0000313" key="5">
    <source>
        <dbReference type="Proteomes" id="UP001168877"/>
    </source>
</evidence>
<dbReference type="Gene3D" id="2.40.70.10">
    <property type="entry name" value="Acid Proteases"/>
    <property type="match status" value="1"/>
</dbReference>
<dbReference type="FunFam" id="1.10.340.70:FF:000001">
    <property type="entry name" value="Retrovirus-related Pol polyprotein from transposon gypsy-like Protein"/>
    <property type="match status" value="1"/>
</dbReference>
<comment type="caution">
    <text evidence="4">The sequence shown here is derived from an EMBL/GenBank/DDBJ whole genome shotgun (WGS) entry which is preliminary data.</text>
</comment>
<evidence type="ECO:0000259" key="3">
    <source>
        <dbReference type="PROSITE" id="PS50158"/>
    </source>
</evidence>
<sequence length="454" mass="49949">MAQRHQEAPNSQSAGEDSADEDNPFAPLHQTQRGPAVDDSRRWESGAYQRAIQLEKQFARRGVSIASSVQGGNASRSGGTPAAGSTSAMKPDFVSPVAGSSSRARCFSCGETGHRFADCKRGPKKGLFVDSNEVNEEAVDVYTNPTFDDHTATDEEQLEGDCGPLLVVRRSCLAPRSVGDDWLSTNVFQSTCTIGGKICRFIIDSGSCENVISEETVRKLQLATEAHPRPYKLTWLDKRNDVTVVRRCLISFSIGATYKDKSWCDVIAMDACHLLLGRPWLYDRKVMYDGFLNTYTFSFNSTKITLLPKKEATGNAPPSDNTSLLSLAKFEAEARDSGVIYVLLGREAVSPCAIPSQDSFFADILQKIEAHQTCDFVVQDGFIFKGNLLCIPTCSLRARIIQELHDEGHVGRDRTFQLLAGSYFWPIMRKEVGRFVERCRVCQVSKGGATNAGP</sequence>
<dbReference type="SMART" id="SM00343">
    <property type="entry name" value="ZnF_C2HC"/>
    <property type="match status" value="1"/>
</dbReference>
<dbReference type="Proteomes" id="UP001168877">
    <property type="component" value="Unassembled WGS sequence"/>
</dbReference>
<keyword evidence="1" id="KW-0862">Zinc</keyword>
<keyword evidence="5" id="KW-1185">Reference proteome</keyword>
<dbReference type="InterPro" id="IPR041588">
    <property type="entry name" value="Integrase_H2C2"/>
</dbReference>
<dbReference type="CDD" id="cd00303">
    <property type="entry name" value="retropepsin_like"/>
    <property type="match status" value="1"/>
</dbReference>
<accession>A0AA39T038</accession>
<keyword evidence="1" id="KW-0479">Metal-binding</keyword>
<name>A0AA39T038_ACESA</name>
<keyword evidence="1" id="KW-0863">Zinc-finger</keyword>
<dbReference type="InterPro" id="IPR036875">
    <property type="entry name" value="Znf_CCHC_sf"/>
</dbReference>
<dbReference type="GO" id="GO:0008270">
    <property type="term" value="F:zinc ion binding"/>
    <property type="evidence" value="ECO:0007669"/>
    <property type="project" value="UniProtKB-KW"/>
</dbReference>
<gene>
    <name evidence="4" type="ORF">LWI29_005500</name>
</gene>
<feature type="domain" description="CCHC-type" evidence="3">
    <location>
        <begin position="105"/>
        <end position="121"/>
    </location>
</feature>
<dbReference type="PANTHER" id="PTHR35046:SF18">
    <property type="entry name" value="RNA-DIRECTED DNA POLYMERASE"/>
    <property type="match status" value="1"/>
</dbReference>
<dbReference type="Pfam" id="PF17921">
    <property type="entry name" value="Integrase_H2C2"/>
    <property type="match status" value="1"/>
</dbReference>
<evidence type="ECO:0000313" key="4">
    <source>
        <dbReference type="EMBL" id="KAK0599465.1"/>
    </source>
</evidence>
<feature type="region of interest" description="Disordered" evidence="2">
    <location>
        <begin position="1"/>
        <end position="44"/>
    </location>
</feature>
<dbReference type="SUPFAM" id="SSF50630">
    <property type="entry name" value="Acid proteases"/>
    <property type="match status" value="1"/>
</dbReference>